<dbReference type="eggNOG" id="COG0823">
    <property type="taxonomic scope" value="Bacteria"/>
</dbReference>
<dbReference type="InterPro" id="IPR000184">
    <property type="entry name" value="Bac_surfAg_D15"/>
</dbReference>
<dbReference type="Gene3D" id="2.40.160.50">
    <property type="entry name" value="membrane protein fhac: a member of the omp85/tpsb transporter family"/>
    <property type="match status" value="1"/>
</dbReference>
<protein>
    <submittedName>
        <fullName evidence="5">Peptidase S9B dipeptidylpeptidase IV domain protein</fullName>
    </submittedName>
</protein>
<dbReference type="Pfam" id="PF07676">
    <property type="entry name" value="PD40"/>
    <property type="match status" value="4"/>
</dbReference>
<comment type="subcellular location">
    <subcellularLocation>
        <location evidence="1">Membrane</location>
    </subcellularLocation>
</comment>
<dbReference type="eggNOG" id="COG4775">
    <property type="taxonomic scope" value="Bacteria"/>
</dbReference>
<evidence type="ECO:0000256" key="3">
    <source>
        <dbReference type="ARBA" id="ARBA00023136"/>
    </source>
</evidence>
<gene>
    <name evidence="5" type="ORF">U27_01980</name>
</gene>
<dbReference type="GO" id="GO:0019867">
    <property type="term" value="C:outer membrane"/>
    <property type="evidence" value="ECO:0007669"/>
    <property type="project" value="InterPro"/>
</dbReference>
<dbReference type="Pfam" id="PF01103">
    <property type="entry name" value="Omp85"/>
    <property type="match status" value="1"/>
</dbReference>
<dbReference type="STRING" id="1499967.U27_01980"/>
<dbReference type="SUPFAM" id="SSF82171">
    <property type="entry name" value="DPP6 N-terminal domain-like"/>
    <property type="match status" value="1"/>
</dbReference>
<proteinExistence type="inferred from homology"/>
<dbReference type="HOGENOM" id="CLU_010614_0_0_0"/>
<evidence type="ECO:0000256" key="2">
    <source>
        <dbReference type="ARBA" id="ARBA00009820"/>
    </source>
</evidence>
<dbReference type="EMBL" id="DF820463">
    <property type="protein sequence ID" value="GAK55149.1"/>
    <property type="molecule type" value="Genomic_DNA"/>
</dbReference>
<keyword evidence="3" id="KW-0472">Membrane</keyword>
<organism evidence="5">
    <name type="scientific">Vecturithrix granuli</name>
    <dbReference type="NCBI Taxonomy" id="1499967"/>
    <lineage>
        <taxon>Bacteria</taxon>
        <taxon>Candidatus Moduliflexota</taxon>
        <taxon>Candidatus Vecturitrichia</taxon>
        <taxon>Candidatus Vecturitrichales</taxon>
        <taxon>Candidatus Vecturitrichaceae</taxon>
        <taxon>Candidatus Vecturithrix</taxon>
    </lineage>
</organism>
<evidence type="ECO:0000259" key="4">
    <source>
        <dbReference type="Pfam" id="PF01103"/>
    </source>
</evidence>
<dbReference type="InterPro" id="IPR011659">
    <property type="entry name" value="WD40"/>
</dbReference>
<evidence type="ECO:0000256" key="1">
    <source>
        <dbReference type="ARBA" id="ARBA00004370"/>
    </source>
</evidence>
<accession>A0A0S6W6B5</accession>
<dbReference type="AlphaFoldDB" id="A0A0S6W6B5"/>
<dbReference type="InterPro" id="IPR011042">
    <property type="entry name" value="6-blade_b-propeller_TolB-like"/>
</dbReference>
<name>A0A0S6W6B5_VECG1</name>
<feature type="domain" description="Bacterial surface antigen (D15)" evidence="4">
    <location>
        <begin position="777"/>
        <end position="976"/>
    </location>
</feature>
<dbReference type="PANTHER" id="PTHR36842:SF1">
    <property type="entry name" value="PROTEIN TOLB"/>
    <property type="match status" value="1"/>
</dbReference>
<keyword evidence="6" id="KW-1185">Reference proteome</keyword>
<sequence>MRKKIIVLWGIIFTLLLLAGLESSIEAQLTSYFGKNKVHYKDFKWATLKTTHFMIYFYSGEEQLARNTAKMAERAYQHLSTALQHEFTEKIPLICYASSDDFQQTEIISGFIGEGIGGVTESLRGRIVIPFLGSYRYFNHVLIHELVHAFQFDILREAGFGGGIFSSGLYVPLWFMEGMPEYLSEYRNPLTEMWLRDAVYNDTLPKINQIEDIEDIRAYRFGQSLWQHLGEMYGESLPGDLLRELAKTGNWQEAIKNVKDTTWKAVYRDWLEDVQKTYAAENEGRRPIEEQAVRLIAHKKDDFALNILPAVSPDGKYIALISDRDVYRTIYLASAETGKIIRPLVEGERRGTFETLRFLNTSLAWDSESQHLAFNAKAGGENAIYVMNVHSEKVIKKLVPAVASISFLAWSPDRRSIVFTGTQNGQEDLYLINIDDQRLVQLTNDLYSNRHPSWSPDGKAIAFTTDSGQFSDPEELKFGPSNLALYEMASGNVYRLADNAYNDFTPVWSPDGSSLAFISDRDGVCNIYLLALKNTPDASRKYRIDAITQVTNVNTGIVGLTEDNPALTWAQETGKLFFSGFADKGWDIFALDNPLKDTQTPLTAHEPGELIEKLSLSESLTSFGKKDWKHPLTFKKVPEPKKYRARLQPEYIFGGGGGNDKNLVILARLGLSDMLSNHRLTLGLNLTEVFDESDFLIQYSNRASRLSYEIHGFQFGDSYGTYSLKDAEFEVEVQRGIGVNFHWPFDKFRRVELGLEGWMVSGEKLEDTTREELEDQFFAVPTLAYVHDTTLYTSFGPLDGRRSRYSLSPAFGDFLYLTAAADQRWYIQATKRSTLALRMLTAVSVGENARIFNISGPYTFRSGAFDTDEEEEIEGTKIALANLEYRFPLLPKLNLLRGNVFWDMALGWTDNVRPLTTEQTSFIRLKDLRAAYGIGVRVPISGPFGSILLRFDMTQETDLTKNIGERKWLFSLGQDF</sequence>
<evidence type="ECO:0000313" key="6">
    <source>
        <dbReference type="Proteomes" id="UP000030661"/>
    </source>
</evidence>
<comment type="similarity">
    <text evidence="2">Belongs to the TolB family.</text>
</comment>
<reference evidence="5" key="1">
    <citation type="journal article" date="2015" name="PeerJ">
        <title>First genomic representation of candidate bacterial phylum KSB3 points to enhanced environmental sensing as a trigger of wastewater bulking.</title>
        <authorList>
            <person name="Sekiguchi Y."/>
            <person name="Ohashi A."/>
            <person name="Parks D.H."/>
            <person name="Yamauchi T."/>
            <person name="Tyson G.W."/>
            <person name="Hugenholtz P."/>
        </authorList>
    </citation>
    <scope>NUCLEOTIDE SEQUENCE [LARGE SCALE GENOMIC DNA]</scope>
</reference>
<dbReference type="Proteomes" id="UP000030661">
    <property type="component" value="Unassembled WGS sequence"/>
</dbReference>
<dbReference type="PANTHER" id="PTHR36842">
    <property type="entry name" value="PROTEIN TOLB HOMOLOG"/>
    <property type="match status" value="1"/>
</dbReference>
<dbReference type="Gene3D" id="2.120.10.30">
    <property type="entry name" value="TolB, C-terminal domain"/>
    <property type="match status" value="2"/>
</dbReference>
<evidence type="ECO:0000313" key="5">
    <source>
        <dbReference type="EMBL" id="GAK55149.1"/>
    </source>
</evidence>